<dbReference type="Proteomes" id="UP000663828">
    <property type="component" value="Unassembled WGS sequence"/>
</dbReference>
<dbReference type="Proteomes" id="UP000663852">
    <property type="component" value="Unassembled WGS sequence"/>
</dbReference>
<dbReference type="GO" id="GO:0016491">
    <property type="term" value="F:oxidoreductase activity"/>
    <property type="evidence" value="ECO:0007669"/>
    <property type="project" value="UniProtKB-KW"/>
</dbReference>
<dbReference type="Gene3D" id="3.40.30.20">
    <property type="match status" value="1"/>
</dbReference>
<dbReference type="AlphaFoldDB" id="A0A814T6R0"/>
<dbReference type="Pfam" id="PF07976">
    <property type="entry name" value="Phe_hydrox_dim"/>
    <property type="match status" value="1"/>
</dbReference>
<evidence type="ECO:0000313" key="5">
    <source>
        <dbReference type="Proteomes" id="UP000663828"/>
    </source>
</evidence>
<comment type="caution">
    <text evidence="4">The sequence shown here is derived from an EMBL/GenBank/DDBJ whole genome shotgun (WGS) entry which is preliminary data.</text>
</comment>
<evidence type="ECO:0000256" key="1">
    <source>
        <dbReference type="ARBA" id="ARBA00023002"/>
    </source>
</evidence>
<protein>
    <recommendedName>
        <fullName evidence="2">Phenol hydroxylase-like C-terminal dimerisation domain-containing protein</fullName>
    </recommendedName>
</protein>
<gene>
    <name evidence="3" type="ORF">EDS130_LOCUS18894</name>
    <name evidence="4" type="ORF">XAT740_LOCUS21315</name>
</gene>
<dbReference type="InterPro" id="IPR038220">
    <property type="entry name" value="PHOX_C_sf"/>
</dbReference>
<evidence type="ECO:0000259" key="2">
    <source>
        <dbReference type="Pfam" id="PF07976"/>
    </source>
</evidence>
<sequence length="123" mass="13898">MLAEGLPIGKSFTSQIVVHYVDARPFHLHDQMSTDLRYRVLVFTGDCLLSSQLEKIEETAAAQERLAKCYTPLEDAYDDVIDFITVSSTPHAAFEKESLPLFLVQNKWKLFCDEVSIDGVCIL</sequence>
<proteinExistence type="predicted"/>
<dbReference type="EMBL" id="CAJNOR010001525">
    <property type="protein sequence ID" value="CAF1157841.1"/>
    <property type="molecule type" value="Genomic_DNA"/>
</dbReference>
<evidence type="ECO:0000313" key="3">
    <source>
        <dbReference type="EMBL" id="CAF1079712.1"/>
    </source>
</evidence>
<reference evidence="4" key="1">
    <citation type="submission" date="2021-02" db="EMBL/GenBank/DDBJ databases">
        <authorList>
            <person name="Nowell W R."/>
        </authorList>
    </citation>
    <scope>NUCLEOTIDE SEQUENCE</scope>
</reference>
<name>A0A814T6R0_ADIRI</name>
<dbReference type="InterPro" id="IPR012941">
    <property type="entry name" value="Phe_hydrox_C_dim_dom"/>
</dbReference>
<dbReference type="InterPro" id="IPR036249">
    <property type="entry name" value="Thioredoxin-like_sf"/>
</dbReference>
<organism evidence="4 5">
    <name type="scientific">Adineta ricciae</name>
    <name type="common">Rotifer</name>
    <dbReference type="NCBI Taxonomy" id="249248"/>
    <lineage>
        <taxon>Eukaryota</taxon>
        <taxon>Metazoa</taxon>
        <taxon>Spiralia</taxon>
        <taxon>Gnathifera</taxon>
        <taxon>Rotifera</taxon>
        <taxon>Eurotatoria</taxon>
        <taxon>Bdelloidea</taxon>
        <taxon>Adinetida</taxon>
        <taxon>Adinetidae</taxon>
        <taxon>Adineta</taxon>
    </lineage>
</organism>
<accession>A0A814T6R0</accession>
<dbReference type="SUPFAM" id="SSF52833">
    <property type="entry name" value="Thioredoxin-like"/>
    <property type="match status" value="1"/>
</dbReference>
<feature type="domain" description="Phenol hydroxylase-like C-terminal dimerisation" evidence="2">
    <location>
        <begin position="2"/>
        <end position="116"/>
    </location>
</feature>
<dbReference type="OrthoDB" id="1716816at2759"/>
<keyword evidence="1" id="KW-0560">Oxidoreductase</keyword>
<evidence type="ECO:0000313" key="4">
    <source>
        <dbReference type="EMBL" id="CAF1157841.1"/>
    </source>
</evidence>
<keyword evidence="5" id="KW-1185">Reference proteome</keyword>
<dbReference type="EMBL" id="CAJNOJ010000089">
    <property type="protein sequence ID" value="CAF1079712.1"/>
    <property type="molecule type" value="Genomic_DNA"/>
</dbReference>